<reference evidence="2" key="1">
    <citation type="journal article" date="2019" name="PeerJ">
        <title>Genes of the pig, Sus scrofa, reconstructed with EvidentialGene.</title>
        <authorList>
            <person name="Gilbert D.G."/>
        </authorList>
    </citation>
    <scope>NUCLEOTIDE SEQUENCE</scope>
</reference>
<organism evidence="2">
    <name type="scientific">Sus scrofa</name>
    <name type="common">Pig</name>
    <dbReference type="NCBI Taxonomy" id="9823"/>
    <lineage>
        <taxon>Eukaryota</taxon>
        <taxon>Metazoa</taxon>
        <taxon>Chordata</taxon>
        <taxon>Craniata</taxon>
        <taxon>Vertebrata</taxon>
        <taxon>Euteleostomi</taxon>
        <taxon>Mammalia</taxon>
        <taxon>Eutheria</taxon>
        <taxon>Laurasiatheria</taxon>
        <taxon>Artiodactyla</taxon>
        <taxon>Suina</taxon>
        <taxon>Suidae</taxon>
        <taxon>Sus</taxon>
    </lineage>
</organism>
<feature type="compositionally biased region" description="Low complexity" evidence="1">
    <location>
        <begin position="64"/>
        <end position="81"/>
    </location>
</feature>
<proteinExistence type="predicted"/>
<feature type="compositionally biased region" description="Polar residues" evidence="1">
    <location>
        <begin position="1"/>
        <end position="17"/>
    </location>
</feature>
<dbReference type="EMBL" id="DQIR01056559">
    <property type="protein sequence ID" value="HDA12035.1"/>
    <property type="molecule type" value="Transcribed_RNA"/>
</dbReference>
<dbReference type="GO" id="GO:0030246">
    <property type="term" value="F:carbohydrate binding"/>
    <property type="evidence" value="ECO:0007669"/>
    <property type="project" value="UniProtKB-KW"/>
</dbReference>
<sequence>MAATTWGTARRSCSGTGLSPAPGRAHCGCSHGPYRLQPSPGSRARSVPSGRSPAPTASPLPLQAGCAPSAAAPAPPGSSCCRLGPPPSRPSESPSASRLERSPIRPPHTARSPSGTLGIPCPTPGPTPRTEGSPPTHPLLGRQGPRPYRPGTPGNPRVPVLCIPFVLSRSWWPSSAPRSVEAAKRKLGNSPLARGVCDPGQETHRGAPMASEVPSHRQETHPCTHVSVHAQFTRVHTQTQAGPWDPGWCAMGQRKVLCPQGG</sequence>
<dbReference type="AlphaFoldDB" id="A0A480GIH8"/>
<accession>A0A480GIH8</accession>
<protein>
    <submittedName>
        <fullName evidence="2">C-type lectin domain family 4 member G isoform X1</fullName>
    </submittedName>
</protein>
<evidence type="ECO:0000313" key="2">
    <source>
        <dbReference type="EMBL" id="HDA12035.1"/>
    </source>
</evidence>
<feature type="region of interest" description="Disordered" evidence="1">
    <location>
        <begin position="1"/>
        <end position="155"/>
    </location>
</feature>
<dbReference type="EMBL" id="DQIR01079741">
    <property type="protein sequence ID" value="HDA35217.1"/>
    <property type="molecule type" value="Transcribed_RNA"/>
</dbReference>
<name>A0A480GIH8_PIG</name>
<keyword evidence="2" id="KW-0430">Lectin</keyword>
<evidence type="ECO:0000256" key="1">
    <source>
        <dbReference type="SAM" id="MobiDB-lite"/>
    </source>
</evidence>